<dbReference type="Gene3D" id="3.20.20.190">
    <property type="entry name" value="Phosphatidylinositol (PI) phosphodiesterase"/>
    <property type="match status" value="1"/>
</dbReference>
<name>A0AAV7I8G6_COTGL</name>
<dbReference type="PANTHER" id="PTHR13593">
    <property type="match status" value="1"/>
</dbReference>
<dbReference type="Pfam" id="PF04218">
    <property type="entry name" value="CENP-B_N"/>
    <property type="match status" value="1"/>
</dbReference>
<keyword evidence="2" id="KW-0732">Signal</keyword>
<dbReference type="PROSITE" id="PS50007">
    <property type="entry name" value="PIPLC_X_DOMAIN"/>
    <property type="match status" value="1"/>
</dbReference>
<dbReference type="GO" id="GO:0008081">
    <property type="term" value="F:phosphoric diester hydrolase activity"/>
    <property type="evidence" value="ECO:0007669"/>
    <property type="project" value="InterPro"/>
</dbReference>
<evidence type="ECO:0000259" key="3">
    <source>
        <dbReference type="SMART" id="SM00148"/>
    </source>
</evidence>
<dbReference type="EMBL" id="JAHXZJ010002237">
    <property type="protein sequence ID" value="KAH0547013.1"/>
    <property type="molecule type" value="Genomic_DNA"/>
</dbReference>
<keyword evidence="5" id="KW-1185">Reference proteome</keyword>
<comment type="subcellular location">
    <subcellularLocation>
        <location evidence="1">Nucleus</location>
    </subcellularLocation>
</comment>
<evidence type="ECO:0000256" key="2">
    <source>
        <dbReference type="SAM" id="SignalP"/>
    </source>
</evidence>
<dbReference type="SUPFAM" id="SSF46689">
    <property type="entry name" value="Homeodomain-like"/>
    <property type="match status" value="2"/>
</dbReference>
<protein>
    <recommendedName>
        <fullName evidence="3">Phosphatidylinositol-specific phospholipase C X domain-containing protein</fullName>
    </recommendedName>
</protein>
<accession>A0AAV7I8G6</accession>
<dbReference type="GO" id="GO:0003677">
    <property type="term" value="F:DNA binding"/>
    <property type="evidence" value="ECO:0007669"/>
    <property type="project" value="InterPro"/>
</dbReference>
<dbReference type="Proteomes" id="UP000826195">
    <property type="component" value="Unassembled WGS sequence"/>
</dbReference>
<dbReference type="InterPro" id="IPR007889">
    <property type="entry name" value="HTH_Psq"/>
</dbReference>
<evidence type="ECO:0000256" key="1">
    <source>
        <dbReference type="ARBA" id="ARBA00004123"/>
    </source>
</evidence>
<dbReference type="Pfam" id="PF00388">
    <property type="entry name" value="PI-PLC-X"/>
    <property type="match status" value="1"/>
</dbReference>
<comment type="caution">
    <text evidence="4">The sequence shown here is derived from an EMBL/GenBank/DDBJ whole genome shotgun (WGS) entry which is preliminary data.</text>
</comment>
<reference evidence="4 5" key="1">
    <citation type="journal article" date="2021" name="J. Hered.">
        <title>A chromosome-level genome assembly of the parasitoid wasp, Cotesia glomerata (Hymenoptera: Braconidae).</title>
        <authorList>
            <person name="Pinto B.J."/>
            <person name="Weis J.J."/>
            <person name="Gamble T."/>
            <person name="Ode P.J."/>
            <person name="Paul R."/>
            <person name="Zaspel J.M."/>
        </authorList>
    </citation>
    <scope>NUCLEOTIDE SEQUENCE [LARGE SCALE GENOMIC DNA]</scope>
    <source>
        <strain evidence="4">CgM1</strain>
    </source>
</reference>
<organism evidence="4 5">
    <name type="scientific">Cotesia glomerata</name>
    <name type="common">Lepidopteran parasitic wasp</name>
    <name type="synonym">Apanteles glomeratus</name>
    <dbReference type="NCBI Taxonomy" id="32391"/>
    <lineage>
        <taxon>Eukaryota</taxon>
        <taxon>Metazoa</taxon>
        <taxon>Ecdysozoa</taxon>
        <taxon>Arthropoda</taxon>
        <taxon>Hexapoda</taxon>
        <taxon>Insecta</taxon>
        <taxon>Pterygota</taxon>
        <taxon>Neoptera</taxon>
        <taxon>Endopterygota</taxon>
        <taxon>Hymenoptera</taxon>
        <taxon>Apocrita</taxon>
        <taxon>Ichneumonoidea</taxon>
        <taxon>Braconidae</taxon>
        <taxon>Microgastrinae</taxon>
        <taxon>Cotesia</taxon>
    </lineage>
</organism>
<proteinExistence type="predicted"/>
<dbReference type="SUPFAM" id="SSF51695">
    <property type="entry name" value="PLC-like phosphodiesterases"/>
    <property type="match status" value="1"/>
</dbReference>
<evidence type="ECO:0000313" key="5">
    <source>
        <dbReference type="Proteomes" id="UP000826195"/>
    </source>
</evidence>
<dbReference type="AlphaFoldDB" id="A0AAV7I8G6"/>
<feature type="domain" description="Phosphatidylinositol-specific phospholipase C X" evidence="3">
    <location>
        <begin position="35"/>
        <end position="176"/>
    </location>
</feature>
<dbReference type="SMART" id="SM00148">
    <property type="entry name" value="PLCXc"/>
    <property type="match status" value="1"/>
</dbReference>
<dbReference type="GO" id="GO:0006629">
    <property type="term" value="P:lipid metabolic process"/>
    <property type="evidence" value="ECO:0007669"/>
    <property type="project" value="InterPro"/>
</dbReference>
<dbReference type="InterPro" id="IPR017946">
    <property type="entry name" value="PLC-like_Pdiesterase_TIM-brl"/>
</dbReference>
<feature type="signal peptide" evidence="2">
    <location>
        <begin position="1"/>
        <end position="17"/>
    </location>
</feature>
<gene>
    <name evidence="4" type="ORF">KQX54_016673</name>
</gene>
<dbReference type="InterPro" id="IPR000909">
    <property type="entry name" value="PLipase_C_PInositol-sp_X_dom"/>
</dbReference>
<dbReference type="InterPro" id="IPR009057">
    <property type="entry name" value="Homeodomain-like_sf"/>
</dbReference>
<dbReference type="InterPro" id="IPR051057">
    <property type="entry name" value="PI-PLC_domain"/>
</dbReference>
<dbReference type="GO" id="GO:0005634">
    <property type="term" value="C:nucleus"/>
    <property type="evidence" value="ECO:0007669"/>
    <property type="project" value="UniProtKB-SubCell"/>
</dbReference>
<dbReference type="PANTHER" id="PTHR13593:SF113">
    <property type="entry name" value="SI:DKEY-266F7.9"/>
    <property type="match status" value="1"/>
</dbReference>
<sequence length="472" mass="53932">MFVPVITIVLIVNSVNACSDTTDRFLDRSRFLSMFSNNHKLNNVSLIGTIGSVTYRHFKYGRTQSLNIKQQLKHGVRVLDLGLAAKSNRFALHTGPIDLGLYFEDVISDVEDFLDRNPREFVIILVREDYAPAEDVTMDNCKIMETYVKKSKRIVTNWKLKSIFKKIRGKILIATQSYGSGFDLCAVNLHGKCLIQNKECKKLKSVDEIDSKWNSILKLQIATFYKKRQCFINNLFYYGSKHSVDVIANHGYVNSDGEYIQPINKRMAKDFLNSHKGLVIVIASFVTQELIDKINFSNFERSDKKDINNNKCLSISEKKRVIQAVEDGQLKKDVAKQFGISSSTLSMVLKKKDYITGSALIPSRKRSRQGEFLRLEECLLKWIRQCRGQNVLIDSFMLKKKVKSFAQSLGIEEPPPVTLSEARKCLTTLLFYALGTENNDNYFAALTTIENSLDNDKLKLLTQKKITDFFSK</sequence>
<evidence type="ECO:0000313" key="4">
    <source>
        <dbReference type="EMBL" id="KAH0547013.1"/>
    </source>
</evidence>
<dbReference type="Gene3D" id="1.10.10.60">
    <property type="entry name" value="Homeodomain-like"/>
    <property type="match status" value="2"/>
</dbReference>
<feature type="chain" id="PRO_5043428818" description="Phosphatidylinositol-specific phospholipase C X domain-containing protein" evidence="2">
    <location>
        <begin position="18"/>
        <end position="472"/>
    </location>
</feature>